<dbReference type="RefSeq" id="WP_128564076.1">
    <property type="nucleotide sequence ID" value="NZ_BPQH01000020.1"/>
</dbReference>
<evidence type="ECO:0000256" key="1">
    <source>
        <dbReference type="ARBA" id="ARBA00011738"/>
    </source>
</evidence>
<accession>A0ABQ4R553</accession>
<dbReference type="InterPro" id="IPR006195">
    <property type="entry name" value="aa-tRNA-synth_II"/>
</dbReference>
<keyword evidence="5" id="KW-0328">Glycosyltransferase</keyword>
<keyword evidence="3" id="KW-0368">Histidine biosynthesis</keyword>
<proteinExistence type="predicted"/>
<dbReference type="InterPro" id="IPR004516">
    <property type="entry name" value="HisRS/HisZ"/>
</dbReference>
<keyword evidence="5" id="KW-0808">Transferase</keyword>
<organism evidence="5 6">
    <name type="scientific">Methylobacterium crusticola</name>
    <dbReference type="NCBI Taxonomy" id="1697972"/>
    <lineage>
        <taxon>Bacteria</taxon>
        <taxon>Pseudomonadati</taxon>
        <taxon>Pseudomonadota</taxon>
        <taxon>Alphaproteobacteria</taxon>
        <taxon>Hyphomicrobiales</taxon>
        <taxon>Methylobacteriaceae</taxon>
        <taxon>Methylobacterium</taxon>
    </lineage>
</organism>
<dbReference type="NCBIfam" id="NF008950">
    <property type="entry name" value="PRK12295.1-3"/>
    <property type="match status" value="1"/>
</dbReference>
<evidence type="ECO:0000256" key="3">
    <source>
        <dbReference type="ARBA" id="ARBA00023102"/>
    </source>
</evidence>
<keyword evidence="3" id="KW-0028">Amino-acid biosynthesis</keyword>
<protein>
    <recommendedName>
        <fullName evidence="2">Histidine--tRNA ligase</fullName>
    </recommendedName>
</protein>
<evidence type="ECO:0000313" key="5">
    <source>
        <dbReference type="EMBL" id="GJD52577.1"/>
    </source>
</evidence>
<reference evidence="5" key="2">
    <citation type="submission" date="2021-08" db="EMBL/GenBank/DDBJ databases">
        <authorList>
            <person name="Tani A."/>
            <person name="Ola A."/>
            <person name="Ogura Y."/>
            <person name="Katsura K."/>
            <person name="Hayashi T."/>
        </authorList>
    </citation>
    <scope>NUCLEOTIDE SEQUENCE</scope>
    <source>
        <strain evidence="5">KCTC 52305</strain>
    </source>
</reference>
<dbReference type="InterPro" id="IPR041715">
    <property type="entry name" value="HisRS-like_core"/>
</dbReference>
<dbReference type="EMBL" id="BPQH01000020">
    <property type="protein sequence ID" value="GJD52577.1"/>
    <property type="molecule type" value="Genomic_DNA"/>
</dbReference>
<dbReference type="PANTHER" id="PTHR43707">
    <property type="entry name" value="HISTIDYL-TRNA SYNTHETASE"/>
    <property type="match status" value="1"/>
</dbReference>
<dbReference type="SUPFAM" id="SSF55681">
    <property type="entry name" value="Class II aaRS and biotin synthetases"/>
    <property type="match status" value="1"/>
</dbReference>
<dbReference type="PANTHER" id="PTHR43707:SF1">
    <property type="entry name" value="HISTIDINE--TRNA LIGASE, MITOCHONDRIAL-RELATED"/>
    <property type="match status" value="1"/>
</dbReference>
<evidence type="ECO:0000259" key="4">
    <source>
        <dbReference type="PROSITE" id="PS50862"/>
    </source>
</evidence>
<dbReference type="NCBIfam" id="NF008953">
    <property type="entry name" value="PRK12295.1-6"/>
    <property type="match status" value="1"/>
</dbReference>
<dbReference type="Pfam" id="PF13393">
    <property type="entry name" value="tRNA-synt_His"/>
    <property type="match status" value="2"/>
</dbReference>
<comment type="subunit">
    <text evidence="1">Homodimer.</text>
</comment>
<dbReference type="PIRSF" id="PIRSF001549">
    <property type="entry name" value="His-tRNA_synth"/>
    <property type="match status" value="1"/>
</dbReference>
<name>A0ABQ4R553_9HYPH</name>
<dbReference type="InterPro" id="IPR045864">
    <property type="entry name" value="aa-tRNA-synth_II/BPL/LPL"/>
</dbReference>
<gene>
    <name evidence="5" type="primary">hisZ</name>
    <name evidence="5" type="ORF">OPKNFCMD_5343</name>
</gene>
<evidence type="ECO:0000256" key="2">
    <source>
        <dbReference type="ARBA" id="ARBA00017399"/>
    </source>
</evidence>
<comment type="caution">
    <text evidence="5">The sequence shown here is derived from an EMBL/GenBank/DDBJ whole genome shotgun (WGS) entry which is preliminary data.</text>
</comment>
<sequence>MTGNGAAAPRPAAAHEDLLALFEDRGYARVEPPVLQPVEPFLELSGEDIRRRIFITQDGAGAELCLRPEYTIPVGRHHRATAGAGPAEYSYLGPVFRLRASEADEFHQAGIESIGRPDVPAVDAEILGLALDGLERLGRRDMRVRLGDMGLITALLEALRVPPAAKRRTLRAVAAGRSLDELAAPPAVDAAHAGLLSAIQGQDPQGVRAFVEDVLAIAGISRVGGRSAGEIAERFLAKAAAHAEGGAGLGARAREVIDAYLALSGDPDAAAGAVRALTRGAGLADPGLEAALALFEERNGFIAARGLPLERFTFAGSFARNLDYYTGFIFEVAEAEGAKPVVGGGRYDGLLQHLGSPEPLPAVGCSFWLERLEARR</sequence>
<reference evidence="5" key="1">
    <citation type="journal article" date="2021" name="Front. Microbiol.">
        <title>Comprehensive Comparative Genomics and Phenotyping of Methylobacterium Species.</title>
        <authorList>
            <person name="Alessa O."/>
            <person name="Ogura Y."/>
            <person name="Fujitani Y."/>
            <person name="Takami H."/>
            <person name="Hayashi T."/>
            <person name="Sahin N."/>
            <person name="Tani A."/>
        </authorList>
    </citation>
    <scope>NUCLEOTIDE SEQUENCE</scope>
    <source>
        <strain evidence="5">KCTC 52305</strain>
    </source>
</reference>
<dbReference type="Proteomes" id="UP001055167">
    <property type="component" value="Unassembled WGS sequence"/>
</dbReference>
<feature type="domain" description="Aminoacyl-transfer RNA synthetases class-II family profile" evidence="4">
    <location>
        <begin position="21"/>
        <end position="308"/>
    </location>
</feature>
<dbReference type="Gene3D" id="3.30.930.10">
    <property type="entry name" value="Bira Bifunctional Protein, Domain 2"/>
    <property type="match status" value="1"/>
</dbReference>
<dbReference type="GO" id="GO:0016757">
    <property type="term" value="F:glycosyltransferase activity"/>
    <property type="evidence" value="ECO:0007669"/>
    <property type="project" value="UniProtKB-KW"/>
</dbReference>
<keyword evidence="6" id="KW-1185">Reference proteome</keyword>
<evidence type="ECO:0000313" key="6">
    <source>
        <dbReference type="Proteomes" id="UP001055167"/>
    </source>
</evidence>
<dbReference type="PROSITE" id="PS50862">
    <property type="entry name" value="AA_TRNA_LIGASE_II"/>
    <property type="match status" value="1"/>
</dbReference>